<evidence type="ECO:0000256" key="5">
    <source>
        <dbReference type="ARBA" id="ARBA00022691"/>
    </source>
</evidence>
<dbReference type="EC" id="2.1.1.22" evidence="2"/>
<accession>A0AAF3EN81</accession>
<dbReference type="PANTHER" id="PTHR12303:SF6">
    <property type="entry name" value="CARNOSINE N-METHYLTRANSFERASE"/>
    <property type="match status" value="1"/>
</dbReference>
<dbReference type="GO" id="GO:0005634">
    <property type="term" value="C:nucleus"/>
    <property type="evidence" value="ECO:0007669"/>
    <property type="project" value="TreeGrafter"/>
</dbReference>
<keyword evidence="5" id="KW-0949">S-adenosyl-L-methionine</keyword>
<feature type="region of interest" description="Disordered" evidence="6">
    <location>
        <begin position="372"/>
        <end position="395"/>
    </location>
</feature>
<dbReference type="CDD" id="cd02440">
    <property type="entry name" value="AdoMet_MTases"/>
    <property type="match status" value="1"/>
</dbReference>
<dbReference type="PANTHER" id="PTHR12303">
    <property type="entry name" value="CARNOSINE N-METHYLTRANSFERASE"/>
    <property type="match status" value="1"/>
</dbReference>
<dbReference type="GO" id="GO:0032259">
    <property type="term" value="P:methylation"/>
    <property type="evidence" value="ECO:0007669"/>
    <property type="project" value="UniProtKB-KW"/>
</dbReference>
<evidence type="ECO:0000256" key="6">
    <source>
        <dbReference type="SAM" id="MobiDB-lite"/>
    </source>
</evidence>
<reference evidence="8" key="1">
    <citation type="submission" date="2024-02" db="UniProtKB">
        <authorList>
            <consortium name="WormBaseParasite"/>
        </authorList>
    </citation>
    <scope>IDENTIFICATION</scope>
</reference>
<dbReference type="Proteomes" id="UP000887575">
    <property type="component" value="Unassembled WGS sequence"/>
</dbReference>
<dbReference type="WBParaSite" id="MBELARI_LOCUS15506">
    <property type="protein sequence ID" value="MBELARI_LOCUS15506"/>
    <property type="gene ID" value="MBELARI_LOCUS15506"/>
</dbReference>
<keyword evidence="3" id="KW-0489">Methyltransferase</keyword>
<dbReference type="AlphaFoldDB" id="A0AAF3EN81"/>
<dbReference type="GO" id="GO:0030735">
    <property type="term" value="F:carnosine N-methyltransferase activity"/>
    <property type="evidence" value="ECO:0007669"/>
    <property type="project" value="UniProtKB-EC"/>
</dbReference>
<keyword evidence="7" id="KW-1185">Reference proteome</keyword>
<evidence type="ECO:0000256" key="2">
    <source>
        <dbReference type="ARBA" id="ARBA00012003"/>
    </source>
</evidence>
<evidence type="ECO:0000256" key="4">
    <source>
        <dbReference type="ARBA" id="ARBA00022679"/>
    </source>
</evidence>
<organism evidence="7 8">
    <name type="scientific">Mesorhabditis belari</name>
    <dbReference type="NCBI Taxonomy" id="2138241"/>
    <lineage>
        <taxon>Eukaryota</taxon>
        <taxon>Metazoa</taxon>
        <taxon>Ecdysozoa</taxon>
        <taxon>Nematoda</taxon>
        <taxon>Chromadorea</taxon>
        <taxon>Rhabditida</taxon>
        <taxon>Rhabditina</taxon>
        <taxon>Rhabditomorpha</taxon>
        <taxon>Rhabditoidea</taxon>
        <taxon>Rhabditidae</taxon>
        <taxon>Mesorhabditinae</taxon>
        <taxon>Mesorhabditis</taxon>
    </lineage>
</organism>
<dbReference type="GO" id="GO:0035498">
    <property type="term" value="P:carnosine metabolic process"/>
    <property type="evidence" value="ECO:0007669"/>
    <property type="project" value="TreeGrafter"/>
</dbReference>
<dbReference type="SUPFAM" id="SSF53335">
    <property type="entry name" value="S-adenosyl-L-methionine-dependent methyltransferases"/>
    <property type="match status" value="1"/>
</dbReference>
<dbReference type="InterPro" id="IPR029063">
    <property type="entry name" value="SAM-dependent_MTases_sf"/>
</dbReference>
<evidence type="ECO:0000313" key="8">
    <source>
        <dbReference type="WBParaSite" id="MBELARI_LOCUS15506"/>
    </source>
</evidence>
<comment type="similarity">
    <text evidence="1">Belongs to the carnosine N-methyltransferase family.</text>
</comment>
<dbReference type="Gene3D" id="3.40.50.150">
    <property type="entry name" value="Vaccinia Virus protein VP39"/>
    <property type="match status" value="1"/>
</dbReference>
<protein>
    <recommendedName>
        <fullName evidence="2">carnosine N-methyltransferase</fullName>
        <ecNumber evidence="2">2.1.1.22</ecNumber>
    </recommendedName>
</protein>
<dbReference type="SUPFAM" id="SSF47113">
    <property type="entry name" value="Histone-fold"/>
    <property type="match status" value="1"/>
</dbReference>
<dbReference type="SMART" id="SM01296">
    <property type="entry name" value="N2227"/>
    <property type="match status" value="1"/>
</dbReference>
<evidence type="ECO:0000256" key="3">
    <source>
        <dbReference type="ARBA" id="ARBA00022603"/>
    </source>
</evidence>
<evidence type="ECO:0000313" key="7">
    <source>
        <dbReference type="Proteomes" id="UP000887575"/>
    </source>
</evidence>
<feature type="compositionally biased region" description="Polar residues" evidence="6">
    <location>
        <begin position="382"/>
        <end position="391"/>
    </location>
</feature>
<dbReference type="InterPro" id="IPR009072">
    <property type="entry name" value="Histone-fold"/>
</dbReference>
<feature type="compositionally biased region" description="Basic and acidic residues" evidence="6">
    <location>
        <begin position="13"/>
        <end position="22"/>
    </location>
</feature>
<proteinExistence type="inferred from homology"/>
<dbReference type="Pfam" id="PF07942">
    <property type="entry name" value="CARME"/>
    <property type="match status" value="1"/>
</dbReference>
<feature type="region of interest" description="Disordered" evidence="6">
    <location>
        <begin position="1"/>
        <end position="22"/>
    </location>
</feature>
<dbReference type="GO" id="GO:0046982">
    <property type="term" value="F:protein heterodimerization activity"/>
    <property type="evidence" value="ECO:0007669"/>
    <property type="project" value="InterPro"/>
</dbReference>
<name>A0AAF3EN81_9BILA</name>
<dbReference type="InterPro" id="IPR012901">
    <property type="entry name" value="CARME"/>
</dbReference>
<keyword evidence="4" id="KW-0808">Transferase</keyword>
<dbReference type="Gene3D" id="1.10.20.10">
    <property type="entry name" value="Histone, subunit A"/>
    <property type="match status" value="1"/>
</dbReference>
<dbReference type="GO" id="GO:0005829">
    <property type="term" value="C:cytosol"/>
    <property type="evidence" value="ECO:0007669"/>
    <property type="project" value="TreeGrafter"/>
</dbReference>
<evidence type="ECO:0000256" key="1">
    <source>
        <dbReference type="ARBA" id="ARBA00010086"/>
    </source>
</evidence>
<sequence length="492" mass="55846">MNPSTSNDDDLNEEHKPTDADSMHTAKIMKAMLSYRSFGREKLCEVISSFRSLSNEHIQLVAAQHTKHIRSCFDCVDENQKFLEMVVAFSANMFGGEDQAIQLLNELAPATNHFMDKVKSTLRQVIREWSSTGAQEREATYRPIIEELERRFPTDRENIQILVPGAGLGRLAWEFVERGFSVQANEYSMFMLLTSCFFLNKPLELNSLTIYPHTLETSNLWSYEDALQPIKFPDISPGMSDECRKNTFSMCAGDFLEVTKEDTEQFDCVVTAWFIDTANNIISYIERIREILKPGGVWINVGPLTYHYSEMEGEVSIELPYAEVLRIVREKGFIVENERGLESSYSANYKSMLRYLYTCAFFAASKPKMPSEMKSPKDEASDATQQAGTSESSEDGALVVPVSRIKMIYDTVPDVLPLSADGAAALSMAVECLAQDLLEKVYKRAKNDEIDYDDVSAMIRSEDELSWLHEFVPKRLTYEKACSIIQNKENAD</sequence>